<gene>
    <name evidence="2" type="ORF">CAPTEDRAFT_178180</name>
</gene>
<dbReference type="PANTHER" id="PTHR14465:SF0">
    <property type="entry name" value="IQ DOMAIN-CONTAINING PROTEIN H"/>
    <property type="match status" value="1"/>
</dbReference>
<name>R7TVD8_CAPTE</name>
<dbReference type="AlphaFoldDB" id="R7TVD8"/>
<reference evidence="2 4" key="2">
    <citation type="journal article" date="2013" name="Nature">
        <title>Insights into bilaterian evolution from three spiralian genomes.</title>
        <authorList>
            <person name="Simakov O."/>
            <person name="Marletaz F."/>
            <person name="Cho S.J."/>
            <person name="Edsinger-Gonzales E."/>
            <person name="Havlak P."/>
            <person name="Hellsten U."/>
            <person name="Kuo D.H."/>
            <person name="Larsson T."/>
            <person name="Lv J."/>
            <person name="Arendt D."/>
            <person name="Savage R."/>
            <person name="Osoegawa K."/>
            <person name="de Jong P."/>
            <person name="Grimwood J."/>
            <person name="Chapman J.A."/>
            <person name="Shapiro H."/>
            <person name="Aerts A."/>
            <person name="Otillar R.P."/>
            <person name="Terry A.Y."/>
            <person name="Boore J.L."/>
            <person name="Grigoriev I.V."/>
            <person name="Lindberg D.R."/>
            <person name="Seaver E.C."/>
            <person name="Weisblat D.A."/>
            <person name="Putnam N.H."/>
            <person name="Rokhsar D.S."/>
        </authorList>
    </citation>
    <scope>NUCLEOTIDE SEQUENCE</scope>
    <source>
        <strain evidence="2 4">I ESC-2004</strain>
    </source>
</reference>
<dbReference type="PANTHER" id="PTHR14465">
    <property type="entry name" value="IQ DOMAIN-CONTAINING PROTEIN H"/>
    <property type="match status" value="1"/>
</dbReference>
<dbReference type="OMA" id="MHEFIIR"/>
<sequence length="910" mass="103577">MYLCCFFFRQPNRTQVRGSTVGALAILPAANRIDPQLLPPPISEDDAQKGILSLIERGLIPPAADLTLDPSPVHHRTAKLHNPTNKEKKILMPGGLILDKYSYLSVNILFASQKLLFSLGIKWTSNRTVHSKGIQITQCCLQPPPTTPASAPDFKERCHRFAIQHGRTRETSQEFMAFKQHYCLSWGSIISILRHMERMLTNYAVPIAFVNGDKLADLSLEFELERPPTNADLLSVIVNREDVETLINRPGRRYVGHSGRDEAAKKIQATFRMYHDRSKYLEYRRKKWASGVIALSWLMHIKLARVRKQLRQSRLDLLETHKRRTKYLARNWERISHSPRVIIHIPSCGHSRHLRQSMKDFNIYQNLQMARLCDIKDPNVDVIYVSPVPVNDEMTQYYTKLLGLRDAIDTGEVDDQSDISMRYKIIHPDSARCFPSHNMCLATLLKHSPRTLKRIKNLIRGREAYIVTGMPQDDDLYVADALDVPVLCPEPDIAQLYSTKSGSKRIFASAGVTVPPGEYDVYSLPQLQETLALLITENLEVSRWIFKLDDQFDGRGIAYVDVQEHLPCYKWATREAQRYGEKWNKKWAQEAAYIKIHQEILEVLTQHAQPINKESYQDWNTFLHAFLCQGGIIEACPPSDSVTALTVNMLIEPTGKIKVLMNGDQIHAETQFAFWGLSLPQSSVEPDALNEACERVGRACSARGIMGYFTVDFVTFIHPKTMKQELWAVDLTLKYSDSLAMFSFTTFATGGHFDPLTHTFDIPPLKREEKKSRRKRIAPVTEEPPNTNRFAVMSARLMHTNLSVVHYSVFFQMCRAHGIGYDVKEKQGTLFTLVDSQNRENLGMLTIGETLQGALGTFARNLSVIHQEISAPNMQGSSNFRPVIEDIESILGITIQNTEDGEDLPEKDME</sequence>
<organism evidence="2">
    <name type="scientific">Capitella teleta</name>
    <name type="common">Polychaete worm</name>
    <dbReference type="NCBI Taxonomy" id="283909"/>
    <lineage>
        <taxon>Eukaryota</taxon>
        <taxon>Metazoa</taxon>
        <taxon>Spiralia</taxon>
        <taxon>Lophotrochozoa</taxon>
        <taxon>Annelida</taxon>
        <taxon>Polychaeta</taxon>
        <taxon>Sedentaria</taxon>
        <taxon>Scolecida</taxon>
        <taxon>Capitellidae</taxon>
        <taxon>Capitella</taxon>
    </lineage>
</organism>
<dbReference type="EMBL" id="AMQN01010766">
    <property type="status" value="NOT_ANNOTATED_CDS"/>
    <property type="molecule type" value="Genomic_DNA"/>
</dbReference>
<protein>
    <recommendedName>
        <fullName evidence="1">IQCH-like ATP-grasp domain-containing protein</fullName>
    </recommendedName>
</protein>
<reference evidence="4" key="1">
    <citation type="submission" date="2012-12" db="EMBL/GenBank/DDBJ databases">
        <authorList>
            <person name="Hellsten U."/>
            <person name="Grimwood J."/>
            <person name="Chapman J.A."/>
            <person name="Shapiro H."/>
            <person name="Aerts A."/>
            <person name="Otillar R.P."/>
            <person name="Terry A.Y."/>
            <person name="Boore J.L."/>
            <person name="Simakov O."/>
            <person name="Marletaz F."/>
            <person name="Cho S.-J."/>
            <person name="Edsinger-Gonzales E."/>
            <person name="Havlak P."/>
            <person name="Kuo D.-H."/>
            <person name="Larsson T."/>
            <person name="Lv J."/>
            <person name="Arendt D."/>
            <person name="Savage R."/>
            <person name="Osoegawa K."/>
            <person name="de Jong P."/>
            <person name="Lindberg D.R."/>
            <person name="Seaver E.C."/>
            <person name="Weisblat D.A."/>
            <person name="Putnam N.H."/>
            <person name="Grigoriev I.V."/>
            <person name="Rokhsar D.S."/>
        </authorList>
    </citation>
    <scope>NUCLEOTIDE SEQUENCE</scope>
    <source>
        <strain evidence="4">I ESC-2004</strain>
    </source>
</reference>
<feature type="domain" description="IQCH-like ATP-grasp" evidence="1">
    <location>
        <begin position="491"/>
        <end position="754"/>
    </location>
</feature>
<dbReference type="InterPro" id="IPR056855">
    <property type="entry name" value="ATP-grasp_IQCH"/>
</dbReference>
<dbReference type="STRING" id="283909.R7TVD8"/>
<evidence type="ECO:0000259" key="1">
    <source>
        <dbReference type="Pfam" id="PF24923"/>
    </source>
</evidence>
<dbReference type="Pfam" id="PF24923">
    <property type="entry name" value="ATP-grasp_IQCH"/>
    <property type="match status" value="1"/>
</dbReference>
<dbReference type="PROSITE" id="PS50096">
    <property type="entry name" value="IQ"/>
    <property type="match status" value="1"/>
</dbReference>
<evidence type="ECO:0000313" key="2">
    <source>
        <dbReference type="EMBL" id="ELT97689.1"/>
    </source>
</evidence>
<dbReference type="EnsemblMetazoa" id="CapteT178180">
    <property type="protein sequence ID" value="CapteP178180"/>
    <property type="gene ID" value="CapteG178180"/>
</dbReference>
<reference evidence="3" key="3">
    <citation type="submission" date="2015-06" db="UniProtKB">
        <authorList>
            <consortium name="EnsemblMetazoa"/>
        </authorList>
    </citation>
    <scope>IDENTIFICATION</scope>
</reference>
<evidence type="ECO:0000313" key="4">
    <source>
        <dbReference type="Proteomes" id="UP000014760"/>
    </source>
</evidence>
<accession>R7TVD8</accession>
<dbReference type="HOGENOM" id="CLU_008013_0_0_1"/>
<keyword evidence="4" id="KW-1185">Reference proteome</keyword>
<dbReference type="InterPro" id="IPR038752">
    <property type="entry name" value="IQCH"/>
</dbReference>
<dbReference type="Proteomes" id="UP000014760">
    <property type="component" value="Unassembled WGS sequence"/>
</dbReference>
<dbReference type="OrthoDB" id="2117703at2759"/>
<evidence type="ECO:0000313" key="3">
    <source>
        <dbReference type="EnsemblMetazoa" id="CapteP178180"/>
    </source>
</evidence>
<proteinExistence type="predicted"/>
<dbReference type="EMBL" id="KB308489">
    <property type="protein sequence ID" value="ELT97689.1"/>
    <property type="molecule type" value="Genomic_DNA"/>
</dbReference>